<proteinExistence type="predicted"/>
<feature type="chain" id="PRO_5045609482" evidence="1">
    <location>
        <begin position="22"/>
        <end position="360"/>
    </location>
</feature>
<evidence type="ECO:0000313" key="2">
    <source>
        <dbReference type="EMBL" id="MEJ2902098.1"/>
    </source>
</evidence>
<dbReference type="RefSeq" id="WP_337715865.1">
    <property type="nucleotide sequence ID" value="NZ_JBBEUB010000001.1"/>
</dbReference>
<gene>
    <name evidence="2" type="ORF">WAE58_06670</name>
</gene>
<protein>
    <submittedName>
        <fullName evidence="2">HmuY family protein</fullName>
    </submittedName>
</protein>
<dbReference type="PROSITE" id="PS51257">
    <property type="entry name" value="PROKAR_LIPOPROTEIN"/>
    <property type="match status" value="1"/>
</dbReference>
<dbReference type="Proteomes" id="UP001378956">
    <property type="component" value="Unassembled WGS sequence"/>
</dbReference>
<keyword evidence="3" id="KW-1185">Reference proteome</keyword>
<organism evidence="2 3">
    <name type="scientific">Pedobacter panaciterrae</name>
    <dbReference type="NCBI Taxonomy" id="363849"/>
    <lineage>
        <taxon>Bacteria</taxon>
        <taxon>Pseudomonadati</taxon>
        <taxon>Bacteroidota</taxon>
        <taxon>Sphingobacteriia</taxon>
        <taxon>Sphingobacteriales</taxon>
        <taxon>Sphingobacteriaceae</taxon>
        <taxon>Pedobacter</taxon>
    </lineage>
</organism>
<feature type="signal peptide" evidence="1">
    <location>
        <begin position="1"/>
        <end position="21"/>
    </location>
</feature>
<comment type="caution">
    <text evidence="2">The sequence shown here is derived from an EMBL/GenBank/DDBJ whole genome shotgun (WGS) entry which is preliminary data.</text>
</comment>
<reference evidence="2 3" key="1">
    <citation type="submission" date="2024-03" db="EMBL/GenBank/DDBJ databases">
        <title>Sequence of Lycoming College Course Isolates.</title>
        <authorList>
            <person name="Plotts O."/>
            <person name="Newman J."/>
        </authorList>
    </citation>
    <scope>NUCLEOTIDE SEQUENCE [LARGE SCALE GENOMIC DNA]</scope>
    <source>
        <strain evidence="2 3">CJB-3</strain>
    </source>
</reference>
<sequence>MNKITKLVALLCFATVFTSCSKDDDPILEVPVSDGTTLTLNGIAGAEAGSSAANSVYVDLSGAQQTTVLRNSWALGFYSGNDFKVVLNGTSGASAKKLDKTDLNAVTEADFNLSDLTIALGETGAKAEIEFKKFDDPREASILNKTAIETISATDSENKVYIVSPVGGSHSSVISAETVYKVRVLRKANGYTLQYAKLKETTFKSVDIVKDANSNYSFFSLTDGKSVNVEPVKANWDLVWTWTMYYGTNADGIFPYSFSDIVFTNSLNGVQVAQVKTSVVSYADFSESNLNALSFSANRDAIGDKWRNTTGTAVGVKTDSFYVVKDGAGNIYKLKFNSFHASDGGVRGKPVVEYKLVKKG</sequence>
<accession>A0ABU8NIM4</accession>
<evidence type="ECO:0000256" key="1">
    <source>
        <dbReference type="SAM" id="SignalP"/>
    </source>
</evidence>
<dbReference type="CDD" id="cd12105">
    <property type="entry name" value="HmuY"/>
    <property type="match status" value="1"/>
</dbReference>
<dbReference type="EMBL" id="JBBEUB010000001">
    <property type="protein sequence ID" value="MEJ2902098.1"/>
    <property type="molecule type" value="Genomic_DNA"/>
</dbReference>
<keyword evidence="1" id="KW-0732">Signal</keyword>
<evidence type="ECO:0000313" key="3">
    <source>
        <dbReference type="Proteomes" id="UP001378956"/>
    </source>
</evidence>
<dbReference type="Pfam" id="PF14064">
    <property type="entry name" value="HmuY"/>
    <property type="match status" value="1"/>
</dbReference>
<dbReference type="InterPro" id="IPR025921">
    <property type="entry name" value="HmuY"/>
</dbReference>
<name>A0ABU8NIM4_9SPHI</name>